<gene>
    <name evidence="1" type="ORF">GLIP_0416</name>
</gene>
<keyword evidence="2" id="KW-1185">Reference proteome</keyword>
<organism evidence="1 2">
    <name type="scientific">Aliiglaciecola lipolytica E3</name>
    <dbReference type="NCBI Taxonomy" id="1127673"/>
    <lineage>
        <taxon>Bacteria</taxon>
        <taxon>Pseudomonadati</taxon>
        <taxon>Pseudomonadota</taxon>
        <taxon>Gammaproteobacteria</taxon>
        <taxon>Alteromonadales</taxon>
        <taxon>Alteromonadaceae</taxon>
        <taxon>Aliiglaciecola</taxon>
    </lineage>
</organism>
<reference evidence="1 2" key="1">
    <citation type="journal article" date="2017" name="Antonie Van Leeuwenhoek">
        <title>Rhizobium rhizosphaerae sp. nov., a novel species isolated from rice rhizosphere.</title>
        <authorList>
            <person name="Zhao J.J."/>
            <person name="Zhang J."/>
            <person name="Zhang R.J."/>
            <person name="Zhang C.W."/>
            <person name="Yin H.Q."/>
            <person name="Zhang X.X."/>
        </authorList>
    </citation>
    <scope>NUCLEOTIDE SEQUENCE [LARGE SCALE GENOMIC DNA]</scope>
    <source>
        <strain evidence="1 2">E3</strain>
    </source>
</reference>
<dbReference type="EMBL" id="BAEN01000014">
    <property type="protein sequence ID" value="GAC13063.1"/>
    <property type="molecule type" value="Genomic_DNA"/>
</dbReference>
<name>K6Y8S7_9ALTE</name>
<dbReference type="Proteomes" id="UP000006334">
    <property type="component" value="Unassembled WGS sequence"/>
</dbReference>
<dbReference type="AlphaFoldDB" id="K6Y8S7"/>
<dbReference type="STRING" id="1127673.GLIP_0416"/>
<evidence type="ECO:0000313" key="2">
    <source>
        <dbReference type="Proteomes" id="UP000006334"/>
    </source>
</evidence>
<proteinExistence type="predicted"/>
<evidence type="ECO:0000313" key="1">
    <source>
        <dbReference type="EMBL" id="GAC13063.1"/>
    </source>
</evidence>
<sequence>MIDATFDFINSLTSNFNITLTLYTFFQHLETYAYNFKRFLLHFLPKLWLNREVL</sequence>
<comment type="caution">
    <text evidence="1">The sequence shown here is derived from an EMBL/GenBank/DDBJ whole genome shotgun (WGS) entry which is preliminary data.</text>
</comment>
<accession>K6Y8S7</accession>
<protein>
    <submittedName>
        <fullName evidence="1">Uncharacterized protein</fullName>
    </submittedName>
</protein>